<keyword evidence="12" id="KW-1185">Reference proteome</keyword>
<dbReference type="EMBL" id="JBHTMB010000137">
    <property type="protein sequence ID" value="MFD1234675.1"/>
    <property type="molecule type" value="Genomic_DNA"/>
</dbReference>
<evidence type="ECO:0008006" key="13">
    <source>
        <dbReference type="Google" id="ProtNLM"/>
    </source>
</evidence>
<evidence type="ECO:0000256" key="1">
    <source>
        <dbReference type="ARBA" id="ARBA00004477"/>
    </source>
</evidence>
<evidence type="ECO:0000256" key="5">
    <source>
        <dbReference type="ARBA" id="ARBA00022679"/>
    </source>
</evidence>
<dbReference type="PANTHER" id="PTHR12468:SF2">
    <property type="entry name" value="GPI MANNOSYLTRANSFERASE 2"/>
    <property type="match status" value="1"/>
</dbReference>
<dbReference type="InterPro" id="IPR007315">
    <property type="entry name" value="PIG-V/Gpi18"/>
</dbReference>
<dbReference type="Proteomes" id="UP001597182">
    <property type="component" value="Unassembled WGS sequence"/>
</dbReference>
<protein>
    <recommendedName>
        <fullName evidence="13">Integral membrane protein</fullName>
    </recommendedName>
</protein>
<feature type="transmembrane region" description="Helical" evidence="10">
    <location>
        <begin position="238"/>
        <end position="257"/>
    </location>
</feature>
<keyword evidence="4" id="KW-0328">Glycosyltransferase</keyword>
<feature type="transmembrane region" description="Helical" evidence="10">
    <location>
        <begin position="329"/>
        <end position="347"/>
    </location>
</feature>
<evidence type="ECO:0000256" key="10">
    <source>
        <dbReference type="SAM" id="Phobius"/>
    </source>
</evidence>
<keyword evidence="8 10" id="KW-1133">Transmembrane helix</keyword>
<proteinExistence type="predicted"/>
<keyword evidence="6 10" id="KW-0812">Transmembrane</keyword>
<feature type="transmembrane region" description="Helical" evidence="10">
    <location>
        <begin position="379"/>
        <end position="404"/>
    </location>
</feature>
<reference evidence="12" key="1">
    <citation type="journal article" date="2019" name="Int. J. Syst. Evol. Microbiol.">
        <title>The Global Catalogue of Microorganisms (GCM) 10K type strain sequencing project: providing services to taxonomists for standard genome sequencing and annotation.</title>
        <authorList>
            <consortium name="The Broad Institute Genomics Platform"/>
            <consortium name="The Broad Institute Genome Sequencing Center for Infectious Disease"/>
            <person name="Wu L."/>
            <person name="Ma J."/>
        </authorList>
    </citation>
    <scope>NUCLEOTIDE SEQUENCE [LARGE SCALE GENOMIC DNA]</scope>
    <source>
        <strain evidence="12">CCUG 49018</strain>
    </source>
</reference>
<keyword evidence="3" id="KW-0337">GPI-anchor biosynthesis</keyword>
<evidence type="ECO:0000256" key="4">
    <source>
        <dbReference type="ARBA" id="ARBA00022676"/>
    </source>
</evidence>
<evidence type="ECO:0000313" key="12">
    <source>
        <dbReference type="Proteomes" id="UP001597182"/>
    </source>
</evidence>
<comment type="subcellular location">
    <subcellularLocation>
        <location evidence="1">Endoplasmic reticulum membrane</location>
        <topology evidence="1">Multi-pass membrane protein</topology>
    </subcellularLocation>
</comment>
<feature type="transmembrane region" description="Helical" evidence="10">
    <location>
        <begin position="119"/>
        <end position="141"/>
    </location>
</feature>
<evidence type="ECO:0000256" key="8">
    <source>
        <dbReference type="ARBA" id="ARBA00022989"/>
    </source>
</evidence>
<keyword evidence="5" id="KW-0808">Transferase</keyword>
<dbReference type="PANTHER" id="PTHR12468">
    <property type="entry name" value="GPI MANNOSYLTRANSFERASE 2"/>
    <property type="match status" value="1"/>
</dbReference>
<keyword evidence="7" id="KW-0256">Endoplasmic reticulum</keyword>
<keyword evidence="9 10" id="KW-0472">Membrane</keyword>
<organism evidence="11 12">
    <name type="scientific">Pseudonocardia benzenivorans</name>
    <dbReference type="NCBI Taxonomy" id="228005"/>
    <lineage>
        <taxon>Bacteria</taxon>
        <taxon>Bacillati</taxon>
        <taxon>Actinomycetota</taxon>
        <taxon>Actinomycetes</taxon>
        <taxon>Pseudonocardiales</taxon>
        <taxon>Pseudonocardiaceae</taxon>
        <taxon>Pseudonocardia</taxon>
    </lineage>
</organism>
<name>A0ABW3VJ14_9PSEU</name>
<evidence type="ECO:0000256" key="9">
    <source>
        <dbReference type="ARBA" id="ARBA00023136"/>
    </source>
</evidence>
<dbReference type="RefSeq" id="WP_346093995.1">
    <property type="nucleotide sequence ID" value="NZ_BAABKS010000085.1"/>
</dbReference>
<evidence type="ECO:0000313" key="11">
    <source>
        <dbReference type="EMBL" id="MFD1234675.1"/>
    </source>
</evidence>
<evidence type="ECO:0000256" key="6">
    <source>
        <dbReference type="ARBA" id="ARBA00022692"/>
    </source>
</evidence>
<accession>A0ABW3VJ14</accession>
<feature type="transmembrane region" description="Helical" evidence="10">
    <location>
        <begin position="297"/>
        <end position="317"/>
    </location>
</feature>
<evidence type="ECO:0000256" key="2">
    <source>
        <dbReference type="ARBA" id="ARBA00004687"/>
    </source>
</evidence>
<comment type="pathway">
    <text evidence="2">Glycolipid biosynthesis; glycosylphosphatidylinositol-anchor biosynthesis.</text>
</comment>
<evidence type="ECO:0000256" key="7">
    <source>
        <dbReference type="ARBA" id="ARBA00022824"/>
    </source>
</evidence>
<feature type="transmembrane region" description="Helical" evidence="10">
    <location>
        <begin position="153"/>
        <end position="176"/>
    </location>
</feature>
<evidence type="ECO:0000256" key="3">
    <source>
        <dbReference type="ARBA" id="ARBA00022502"/>
    </source>
</evidence>
<sequence length="405" mass="40772">MSPDTSPARARRGVTTIPLPALPAGPVLRSALAPAGVYLLVRAVGTALLVMLTGANGEHLGDRLGSWDGHWFLGIAQGGYGGVPRGLVDAEGVRSAATPLAFFPGYPALVATTRFLTGLPMLAAAVVVTLAAGVVAAYAVARIGRAVPGGSARAGLVLVALFGAAPMSVVLSMAYSEALFCACAAWTLVFVLERRWAAAGLGCLAAGLVRPTAAALLIVVLVSAGAALHRRDDGGRPWAAVAIAPLGLLGYLAWVGARTGSPTGWFAVQSRGWGSRFDGGASTLHFAGTVLASAPSLLEVGTVVALVVAVVLLGVCLRDAAAGTLPWPLFCYGLLVVAMDVGSAGVMASKARLLLPAFTLVVPVAVGLARLAGRHRVAAAGILAGVVLASAWFGAYAVAIWPAAI</sequence>
<gene>
    <name evidence="11" type="ORF">ACFQ34_15400</name>
</gene>
<comment type="caution">
    <text evidence="11">The sequence shown here is derived from an EMBL/GenBank/DDBJ whole genome shotgun (WGS) entry which is preliminary data.</text>
</comment>
<feature type="transmembrane region" description="Helical" evidence="10">
    <location>
        <begin position="196"/>
        <end position="226"/>
    </location>
</feature>
<feature type="transmembrane region" description="Helical" evidence="10">
    <location>
        <begin position="353"/>
        <end position="372"/>
    </location>
</feature>